<reference evidence="10" key="2">
    <citation type="submission" date="2021-04" db="EMBL/GenBank/DDBJ databases">
        <authorList>
            <person name="Gilroy R."/>
        </authorList>
    </citation>
    <scope>NUCLEOTIDE SEQUENCE</scope>
    <source>
        <strain evidence="10">ChiHjej12B11-24981</strain>
    </source>
</reference>
<name>A0A9D2A500_9BACE</name>
<dbReference type="InterPro" id="IPR044878">
    <property type="entry name" value="UbiA_sf"/>
</dbReference>
<evidence type="ECO:0000313" key="11">
    <source>
        <dbReference type="Proteomes" id="UP000824023"/>
    </source>
</evidence>
<keyword evidence="4" id="KW-1003">Cell membrane</keyword>
<dbReference type="PANTHER" id="PTHR13929:SF0">
    <property type="entry name" value="UBIA PRENYLTRANSFERASE DOMAIN-CONTAINING PROTEIN 1"/>
    <property type="match status" value="1"/>
</dbReference>
<dbReference type="GO" id="GO:0004659">
    <property type="term" value="F:prenyltransferase activity"/>
    <property type="evidence" value="ECO:0007669"/>
    <property type="project" value="InterPro"/>
</dbReference>
<proteinExistence type="predicted"/>
<keyword evidence="7 9" id="KW-1133">Transmembrane helix</keyword>
<evidence type="ECO:0000256" key="9">
    <source>
        <dbReference type="SAM" id="Phobius"/>
    </source>
</evidence>
<evidence type="ECO:0000256" key="5">
    <source>
        <dbReference type="ARBA" id="ARBA00022679"/>
    </source>
</evidence>
<dbReference type="PANTHER" id="PTHR13929">
    <property type="entry name" value="1,4-DIHYDROXY-2-NAPHTHOATE OCTAPRENYLTRANSFERASE"/>
    <property type="match status" value="1"/>
</dbReference>
<evidence type="ECO:0000313" key="10">
    <source>
        <dbReference type="EMBL" id="HIZ01570.1"/>
    </source>
</evidence>
<dbReference type="AlphaFoldDB" id="A0A9D2A500"/>
<gene>
    <name evidence="10" type="ORF">H9819_04855</name>
</gene>
<keyword evidence="8 9" id="KW-0472">Membrane</keyword>
<feature type="transmembrane region" description="Helical" evidence="9">
    <location>
        <begin position="256"/>
        <end position="275"/>
    </location>
</feature>
<comment type="subcellular location">
    <subcellularLocation>
        <location evidence="1">Membrane</location>
        <topology evidence="1">Multi-pass membrane protein</topology>
    </subcellularLocation>
</comment>
<comment type="pathway">
    <text evidence="2">Quinol/quinone metabolism; menaquinone biosynthesis.</text>
</comment>
<comment type="caution">
    <text evidence="10">The sequence shown here is derived from an EMBL/GenBank/DDBJ whole genome shotgun (WGS) entry which is preliminary data.</text>
</comment>
<feature type="transmembrane region" description="Helical" evidence="9">
    <location>
        <begin position="120"/>
        <end position="139"/>
    </location>
</feature>
<reference evidence="10" key="1">
    <citation type="journal article" date="2021" name="PeerJ">
        <title>Extensive microbial diversity within the chicken gut microbiome revealed by metagenomics and culture.</title>
        <authorList>
            <person name="Gilroy R."/>
            <person name="Ravi A."/>
            <person name="Getino M."/>
            <person name="Pursley I."/>
            <person name="Horton D.L."/>
            <person name="Alikhan N.F."/>
            <person name="Baker D."/>
            <person name="Gharbi K."/>
            <person name="Hall N."/>
            <person name="Watson M."/>
            <person name="Adriaenssens E.M."/>
            <person name="Foster-Nyarko E."/>
            <person name="Jarju S."/>
            <person name="Secka A."/>
            <person name="Antonio M."/>
            <person name="Oren A."/>
            <person name="Chaudhuri R.R."/>
            <person name="La Ragione R."/>
            <person name="Hildebrand F."/>
            <person name="Pallen M.J."/>
        </authorList>
    </citation>
    <scope>NUCLEOTIDE SEQUENCE</scope>
    <source>
        <strain evidence="10">ChiHjej12B11-24981</strain>
    </source>
</reference>
<evidence type="ECO:0000256" key="3">
    <source>
        <dbReference type="ARBA" id="ARBA00022428"/>
    </source>
</evidence>
<dbReference type="CDD" id="cd13962">
    <property type="entry name" value="PT_UbiA_UBIAD1"/>
    <property type="match status" value="1"/>
</dbReference>
<accession>A0A9D2A500</accession>
<dbReference type="Pfam" id="PF01040">
    <property type="entry name" value="UbiA"/>
    <property type="match status" value="1"/>
</dbReference>
<dbReference type="InterPro" id="IPR026046">
    <property type="entry name" value="UBIAD1"/>
</dbReference>
<evidence type="ECO:0000256" key="8">
    <source>
        <dbReference type="ARBA" id="ARBA00023136"/>
    </source>
</evidence>
<feature type="transmembrane region" description="Helical" evidence="9">
    <location>
        <begin position="70"/>
        <end position="90"/>
    </location>
</feature>
<sequence length="276" mass="30018">MPVVVTLGYLFASGAEMNWVDGLWALVNIVVFHAAGNTWSDYYDYKRGVDAGDTFGVHTLTTGMFTPREIYRLSLVLLFVALAGGVGLLLRTGWPLLLIGFGGLLCSVLYPYLKYRACGDYVIFMAYALLPTLGTAYAATRHVDWTVLLLAVPIGLITVAILHCNNTRDIQTDSRANIRTLAMNLGGRASVWLYCFEVLFPFLWISGCALAGVLPLWTLLAWLAFVPACMNVRVVVSYFRGGATAIANLDEATAKLQLLFSLVLTVAFVVAGLSAS</sequence>
<feature type="transmembrane region" description="Helical" evidence="9">
    <location>
        <begin position="185"/>
        <end position="204"/>
    </location>
</feature>
<evidence type="ECO:0000256" key="6">
    <source>
        <dbReference type="ARBA" id="ARBA00022692"/>
    </source>
</evidence>
<evidence type="ECO:0000256" key="4">
    <source>
        <dbReference type="ARBA" id="ARBA00022475"/>
    </source>
</evidence>
<dbReference type="GO" id="GO:0042371">
    <property type="term" value="P:vitamin K biosynthetic process"/>
    <property type="evidence" value="ECO:0007669"/>
    <property type="project" value="TreeGrafter"/>
</dbReference>
<dbReference type="PIRSF" id="PIRSF005355">
    <property type="entry name" value="UBIAD1"/>
    <property type="match status" value="1"/>
</dbReference>
<keyword evidence="3" id="KW-0474">Menaquinone biosynthesis</keyword>
<evidence type="ECO:0000256" key="2">
    <source>
        <dbReference type="ARBA" id="ARBA00004863"/>
    </source>
</evidence>
<dbReference type="EMBL" id="DXCK01000068">
    <property type="protein sequence ID" value="HIZ01570.1"/>
    <property type="molecule type" value="Genomic_DNA"/>
</dbReference>
<feature type="transmembrane region" description="Helical" evidence="9">
    <location>
        <begin position="145"/>
        <end position="164"/>
    </location>
</feature>
<feature type="transmembrane region" description="Helical" evidence="9">
    <location>
        <begin position="96"/>
        <end position="113"/>
    </location>
</feature>
<evidence type="ECO:0000256" key="1">
    <source>
        <dbReference type="ARBA" id="ARBA00004141"/>
    </source>
</evidence>
<dbReference type="InterPro" id="IPR000537">
    <property type="entry name" value="UbiA_prenyltransferase"/>
</dbReference>
<keyword evidence="6 9" id="KW-0812">Transmembrane</keyword>
<dbReference type="Gene3D" id="1.10.357.140">
    <property type="entry name" value="UbiA prenyltransferase"/>
    <property type="match status" value="1"/>
</dbReference>
<dbReference type="Proteomes" id="UP000824023">
    <property type="component" value="Unassembled WGS sequence"/>
</dbReference>
<dbReference type="GO" id="GO:0009234">
    <property type="term" value="P:menaquinone biosynthetic process"/>
    <property type="evidence" value="ECO:0007669"/>
    <property type="project" value="UniProtKB-KW"/>
</dbReference>
<evidence type="ECO:0000256" key="7">
    <source>
        <dbReference type="ARBA" id="ARBA00022989"/>
    </source>
</evidence>
<feature type="transmembrane region" description="Helical" evidence="9">
    <location>
        <begin position="216"/>
        <end position="236"/>
    </location>
</feature>
<organism evidence="10 11">
    <name type="scientific">Candidatus Bacteroides merdipullorum</name>
    <dbReference type="NCBI Taxonomy" id="2838474"/>
    <lineage>
        <taxon>Bacteria</taxon>
        <taxon>Pseudomonadati</taxon>
        <taxon>Bacteroidota</taxon>
        <taxon>Bacteroidia</taxon>
        <taxon>Bacteroidales</taxon>
        <taxon>Bacteroidaceae</taxon>
        <taxon>Bacteroides</taxon>
    </lineage>
</organism>
<protein>
    <submittedName>
        <fullName evidence="10">Prenyltransferase</fullName>
    </submittedName>
</protein>
<keyword evidence="5" id="KW-0808">Transferase</keyword>
<dbReference type="GO" id="GO:0016020">
    <property type="term" value="C:membrane"/>
    <property type="evidence" value="ECO:0007669"/>
    <property type="project" value="UniProtKB-SubCell"/>
</dbReference>